<keyword evidence="2" id="KW-1185">Reference proteome</keyword>
<dbReference type="Proteomes" id="UP001497700">
    <property type="component" value="Unassembled WGS sequence"/>
</dbReference>
<name>A0ACB9YRQ8_9PEZI</name>
<evidence type="ECO:0000313" key="2">
    <source>
        <dbReference type="Proteomes" id="UP001497700"/>
    </source>
</evidence>
<sequence length="708" mass="79351">MNRLAPKFKFVDDFSAIIALAFGADATLTAVVWGSIRLIFTLAASAGDTLHEVLDMLEELSLTLPRFRVHEDTLPMSRQLEAALIDVYAEVICFYARTIHFFRDHPHVLLRRNAWEKFHSDFSRTTMHIKRVSSVVESEADLARMRLDEHKYKEVIELMDNLSTKSSEDSQRTKYHHIPFLQNSRFSGRTSLISKIYNVLDPGQPSATKSIALFGMGGVGKTQLALQYAHQSADTYDVILWVAADSVITIGQSFREAAQATPWLIVFDNADGLQALKVAWPSSSRGSILLTTRDFDVANNPAAQCLHVEPFDDIEGSTMLLKQIGLDPAVPANKEHATAITQVLGGLPLALGQIGGFIAQRRLPLKGFLALYEKNAAKIDARKTGKVDYEHTLSTVWDVSFQKLPENATKLLNMLIFFDPDGVDEAIFLERSQTEPGIDHEFEFVADDMEQVPTSYPLMFQSPAQTLTYLYSLGDAEQPLLQAALINKTMEQPVVTVHRLIQSAALRRLPAPDRPRYFDVVIQLLSWGFPDTWSKDVSLRARDLRRRTEPSRRRSLDVRGQVDPSLRERHRPGRLDRPRSLEIPRAPRTGGRSTSGSDRIGNSYSNMASLLLRMGRPDEAEEVLGRCPSLRDFTDDTFLRTGNPRFSGDMVLLSRIRLAQGRAGDALRLASKALAFRQRLLGNRLKTCDSLYDVARILHSQGHPASAM</sequence>
<proteinExistence type="predicted"/>
<organism evidence="1 2">
    <name type="scientific">Hypoxylon rubiginosum</name>
    <dbReference type="NCBI Taxonomy" id="110542"/>
    <lineage>
        <taxon>Eukaryota</taxon>
        <taxon>Fungi</taxon>
        <taxon>Dikarya</taxon>
        <taxon>Ascomycota</taxon>
        <taxon>Pezizomycotina</taxon>
        <taxon>Sordariomycetes</taxon>
        <taxon>Xylariomycetidae</taxon>
        <taxon>Xylariales</taxon>
        <taxon>Hypoxylaceae</taxon>
        <taxon>Hypoxylon</taxon>
    </lineage>
</organism>
<evidence type="ECO:0000313" key="1">
    <source>
        <dbReference type="EMBL" id="KAI4861858.1"/>
    </source>
</evidence>
<gene>
    <name evidence="1" type="ORF">F4820DRAFT_451565</name>
</gene>
<comment type="caution">
    <text evidence="1">The sequence shown here is derived from an EMBL/GenBank/DDBJ whole genome shotgun (WGS) entry which is preliminary data.</text>
</comment>
<accession>A0ACB9YRQ8</accession>
<reference evidence="1 2" key="1">
    <citation type="journal article" date="2022" name="New Phytol.">
        <title>Ecological generalism drives hyperdiversity of secondary metabolite gene clusters in xylarialean endophytes.</title>
        <authorList>
            <person name="Franco M.E.E."/>
            <person name="Wisecaver J.H."/>
            <person name="Arnold A.E."/>
            <person name="Ju Y.M."/>
            <person name="Slot J.C."/>
            <person name="Ahrendt S."/>
            <person name="Moore L.P."/>
            <person name="Eastman K.E."/>
            <person name="Scott K."/>
            <person name="Konkel Z."/>
            <person name="Mondo S.J."/>
            <person name="Kuo A."/>
            <person name="Hayes R.D."/>
            <person name="Haridas S."/>
            <person name="Andreopoulos B."/>
            <person name="Riley R."/>
            <person name="LaButti K."/>
            <person name="Pangilinan J."/>
            <person name="Lipzen A."/>
            <person name="Amirebrahimi M."/>
            <person name="Yan J."/>
            <person name="Adam C."/>
            <person name="Keymanesh K."/>
            <person name="Ng V."/>
            <person name="Louie K."/>
            <person name="Northen T."/>
            <person name="Drula E."/>
            <person name="Henrissat B."/>
            <person name="Hsieh H.M."/>
            <person name="Youens-Clark K."/>
            <person name="Lutzoni F."/>
            <person name="Miadlikowska J."/>
            <person name="Eastwood D.C."/>
            <person name="Hamelin R.C."/>
            <person name="Grigoriev I.V."/>
            <person name="U'Ren J.M."/>
        </authorList>
    </citation>
    <scope>NUCLEOTIDE SEQUENCE [LARGE SCALE GENOMIC DNA]</scope>
    <source>
        <strain evidence="1 2">CBS 119005</strain>
    </source>
</reference>
<keyword evidence="1" id="KW-0378">Hydrolase</keyword>
<dbReference type="EMBL" id="MU393540">
    <property type="protein sequence ID" value="KAI4861858.1"/>
    <property type="molecule type" value="Genomic_DNA"/>
</dbReference>
<protein>
    <submittedName>
        <fullName evidence="1">P-loop containing nucleoside triphosphate hydrolase protein</fullName>
    </submittedName>
</protein>